<dbReference type="Pfam" id="PF07654">
    <property type="entry name" value="C1-set"/>
    <property type="match status" value="14"/>
</dbReference>
<gene>
    <name evidence="5" type="ORF">HHUSO_G34410</name>
</gene>
<dbReference type="SMART" id="SM00408">
    <property type="entry name" value="IGc2"/>
    <property type="match status" value="6"/>
</dbReference>
<protein>
    <submittedName>
        <fullName evidence="5">Titin-like</fullName>
    </submittedName>
</protein>
<feature type="domain" description="Ig-like" evidence="4">
    <location>
        <begin position="753"/>
        <end position="844"/>
    </location>
</feature>
<feature type="chain" id="PRO_5047088964" evidence="3">
    <location>
        <begin position="27"/>
        <end position="1516"/>
    </location>
</feature>
<feature type="domain" description="Ig-like" evidence="4">
    <location>
        <begin position="852"/>
        <end position="939"/>
    </location>
</feature>
<dbReference type="InterPro" id="IPR003597">
    <property type="entry name" value="Ig_C1-set"/>
</dbReference>
<evidence type="ECO:0000313" key="6">
    <source>
        <dbReference type="Proteomes" id="UP001369086"/>
    </source>
</evidence>
<dbReference type="EMBL" id="JAHFZB010000047">
    <property type="protein sequence ID" value="KAK6467756.1"/>
    <property type="molecule type" value="Genomic_DNA"/>
</dbReference>
<keyword evidence="1" id="KW-0393">Immunoglobulin domain</keyword>
<dbReference type="PROSITE" id="PS50835">
    <property type="entry name" value="IG_LIKE"/>
    <property type="match status" value="14"/>
</dbReference>
<feature type="domain" description="Ig-like" evidence="4">
    <location>
        <begin position="1265"/>
        <end position="1352"/>
    </location>
</feature>
<dbReference type="InterPro" id="IPR013783">
    <property type="entry name" value="Ig-like_fold"/>
</dbReference>
<dbReference type="Gene3D" id="2.60.40.10">
    <property type="entry name" value="Immunoglobulins"/>
    <property type="match status" value="14"/>
</dbReference>
<keyword evidence="2" id="KW-1133">Transmembrane helix</keyword>
<feature type="domain" description="Ig-like" evidence="4">
    <location>
        <begin position="440"/>
        <end position="527"/>
    </location>
</feature>
<feature type="domain" description="Ig-like" evidence="4">
    <location>
        <begin position="1165"/>
        <end position="1256"/>
    </location>
</feature>
<evidence type="ECO:0000256" key="3">
    <source>
        <dbReference type="SAM" id="SignalP"/>
    </source>
</evidence>
<dbReference type="InterPro" id="IPR003006">
    <property type="entry name" value="Ig/MHC_CS"/>
</dbReference>
<comment type="caution">
    <text evidence="5">The sequence shown here is derived from an EMBL/GenBank/DDBJ whole genome shotgun (WGS) entry which is preliminary data.</text>
</comment>
<feature type="domain" description="Ig-like" evidence="4">
    <location>
        <begin position="547"/>
        <end position="638"/>
    </location>
</feature>
<feature type="domain" description="Ig-like" evidence="4">
    <location>
        <begin position="29"/>
        <end position="125"/>
    </location>
</feature>
<dbReference type="InterPro" id="IPR003598">
    <property type="entry name" value="Ig_sub2"/>
</dbReference>
<dbReference type="InterPro" id="IPR050380">
    <property type="entry name" value="Immune_Resp_Modulators"/>
</dbReference>
<feature type="domain" description="Ig-like" evidence="4">
    <location>
        <begin position="646"/>
        <end position="733"/>
    </location>
</feature>
<organism evidence="5 6">
    <name type="scientific">Huso huso</name>
    <name type="common">Beluga</name>
    <name type="synonym">Acipenser huso</name>
    <dbReference type="NCBI Taxonomy" id="61971"/>
    <lineage>
        <taxon>Eukaryota</taxon>
        <taxon>Metazoa</taxon>
        <taxon>Chordata</taxon>
        <taxon>Craniata</taxon>
        <taxon>Vertebrata</taxon>
        <taxon>Euteleostomi</taxon>
        <taxon>Actinopterygii</taxon>
        <taxon>Chondrostei</taxon>
        <taxon>Acipenseriformes</taxon>
        <taxon>Acipenseridae</taxon>
        <taxon>Huso</taxon>
    </lineage>
</organism>
<evidence type="ECO:0000313" key="5">
    <source>
        <dbReference type="EMBL" id="KAK6467756.1"/>
    </source>
</evidence>
<dbReference type="Proteomes" id="UP001369086">
    <property type="component" value="Unassembled WGS sequence"/>
</dbReference>
<sequence>MVRHSYEKLAFLCVTILFCFSFSVPASPPNIHLLPLPCEGIDPPDPILTCIVADFNPKQIKVDWQINGSIHIPNNSSAFPSEKDSKKKAFTLISHLAISMEEWKRGTTYSCVVLHDSKTTNETVSICTACCSIEPTIHLQKPSFEDIFNGKYVSADCFVVGLNDSTVSWITDGKEHKSESVDVKQNMNNTQSITRRLTVSAAEWKSYSKASCKVTHPCSTKEASITKQTGYSKPALQILRPSEDQLGADSAELTCIITGFFPSDIYVKWQKGDKEIDATNYKNNPVAPENGGVSYSMVSRLTIPKSEWMTRNTYSCKAAHGTAWFESKTPDNLFACSSIEPTIHLQKPSFEDIFNGKRVSADCFVVGLNNSTVSWIIDGKEHKSKSVDVKQNMNNTQSITRRLTVSAAEWKSYSKASCKVTHPCSTKEASITKETGYSKPALQILRPSEDQLGANSAELTCIITGFFPSDIYVKWQKGDKEIDAANYKNNPVAPENGGVSYSMVSRLTIPKSEWMTRNTYSCKAAHGTAWFEAKIPDNLFACSSIEPTIHLQKPSFEDIFNGKRVSADCFVVGLNNSTVSWIIDGKEHKSESVDVKQNMNNTQSITRRLTVSAAEWKSYSKASCKVTHPCSTTEASITKETGYSKPALQILRPSEDQLGADSAELTCIITGFFPSDIYVKWQKGDKEIDAANYKNNPVAPENGGVSYSMVSRLTIPKSEWMTRNTYSCKAAHGTAWFEVKTPDNLFACSSIEPTIHLQKPSFEDIFNGKRVSADCFVVGLNNSTVSWIIDGKEHKSESVDVKQNMNNTQNITRRLTVSAAEWKSYSKASCKVTHPCSTKEASITKETGYSKPALQILRPSEDQLGADSAELTCIITGFFPSDIYVKWQKGDKEIDATNYKNNPVAPENGGVSYSMVSRLTIPKSEWMTRNTYSCKAAHGTEWFEAKTPDNLFACSSIEPTIHLQKPSFEDIFNGKRVSADCFVVGLNNSTVSWIIDGKEHKSESVDVKQNMNNTQSITSRLTVSADEWKSYSKASCKVTHPCSTKEASITKQTGYSKPALQILRPSEDQLGADSAELTCIITGFFPSDIYVKWQKGDKEIDATNYKNNPVAPENGGVSYSMVSRLTIPKSEWMTRNTYSCKAAHGTEWFEAKTPDSLFACSSIEPTIHLQKPSFEDIFNGKRVSADCFVVGLNNSTVSWIIDGKEHKSESVDVKQNMNNTQNITRRLTVSAAEWKSYSKASCKVTHPCSTKEASITKEKGHHKNPILDLRQPSEDQLGADSAELTCIITGFFPSDIYVKWQKGNKEIDATNYKNNPVAPENGGVSYSMVSRLTIPKSEWMTRNTYSCIAAHGTEWFEAKTPDNLFASVIPTKPTIQLLQSSSELVCLVYGFSPKHIEIKWFLNEEPVSQNYTMAQPSKGADGKFSTRSQVTYSVREWKPGMIYTCLLEHPGSNTTLSRKIIKPEIIEEKDFHDDNVDYFVAEDDMQGVWFTACTFIILFLISFLYSGFVTVVKVKK</sequence>
<evidence type="ECO:0000256" key="2">
    <source>
        <dbReference type="SAM" id="Phobius"/>
    </source>
</evidence>
<dbReference type="SUPFAM" id="SSF48726">
    <property type="entry name" value="Immunoglobulin"/>
    <property type="match status" value="14"/>
</dbReference>
<name>A0ABR0Y556_HUSHU</name>
<feature type="domain" description="Ig-like" evidence="4">
    <location>
        <begin position="959"/>
        <end position="1050"/>
    </location>
</feature>
<reference evidence="5 6" key="1">
    <citation type="submission" date="2021-05" db="EMBL/GenBank/DDBJ databases">
        <authorList>
            <person name="Zahm M."/>
            <person name="Klopp C."/>
            <person name="Cabau C."/>
            <person name="Kuhl H."/>
            <person name="Suciu R."/>
            <person name="Ciorpac M."/>
            <person name="Holostenco D."/>
            <person name="Gessner J."/>
            <person name="Wuertz S."/>
            <person name="Hohne C."/>
            <person name="Stock M."/>
            <person name="Gislard M."/>
            <person name="Lluch J."/>
            <person name="Milhes M."/>
            <person name="Lampietro C."/>
            <person name="Lopez Roques C."/>
            <person name="Donnadieu C."/>
            <person name="Du K."/>
            <person name="Schartl M."/>
            <person name="Guiguen Y."/>
        </authorList>
    </citation>
    <scope>NUCLEOTIDE SEQUENCE [LARGE SCALE GENOMIC DNA]</scope>
    <source>
        <strain evidence="5">Hh-F2</strain>
        <tissue evidence="5">Blood</tissue>
    </source>
</reference>
<dbReference type="PANTHER" id="PTHR23411">
    <property type="entry name" value="TAPASIN"/>
    <property type="match status" value="1"/>
</dbReference>
<dbReference type="CDD" id="cd00098">
    <property type="entry name" value="IgC1"/>
    <property type="match status" value="2"/>
</dbReference>
<feature type="domain" description="Ig-like" evidence="4">
    <location>
        <begin position="1058"/>
        <end position="1145"/>
    </location>
</feature>
<dbReference type="SMART" id="SM00407">
    <property type="entry name" value="IGc1"/>
    <property type="match status" value="14"/>
</dbReference>
<feature type="domain" description="Ig-like" evidence="4">
    <location>
        <begin position="234"/>
        <end position="321"/>
    </location>
</feature>
<proteinExistence type="predicted"/>
<keyword evidence="2" id="KW-0472">Membrane</keyword>
<feature type="domain" description="Ig-like" evidence="4">
    <location>
        <begin position="341"/>
        <end position="432"/>
    </location>
</feature>
<feature type="domain" description="Ig-like" evidence="4">
    <location>
        <begin position="135"/>
        <end position="226"/>
    </location>
</feature>
<feature type="transmembrane region" description="Helical" evidence="2">
    <location>
        <begin position="1488"/>
        <end position="1512"/>
    </location>
</feature>
<keyword evidence="2" id="KW-0812">Transmembrane</keyword>
<dbReference type="InterPro" id="IPR007110">
    <property type="entry name" value="Ig-like_dom"/>
</dbReference>
<feature type="domain" description="Ig-like" evidence="4">
    <location>
        <begin position="1361"/>
        <end position="1457"/>
    </location>
</feature>
<keyword evidence="3" id="KW-0732">Signal</keyword>
<evidence type="ECO:0000259" key="4">
    <source>
        <dbReference type="PROSITE" id="PS50835"/>
    </source>
</evidence>
<dbReference type="InterPro" id="IPR036179">
    <property type="entry name" value="Ig-like_dom_sf"/>
</dbReference>
<accession>A0ABR0Y556</accession>
<feature type="signal peptide" evidence="3">
    <location>
        <begin position="1"/>
        <end position="26"/>
    </location>
</feature>
<dbReference type="PROSITE" id="PS00290">
    <property type="entry name" value="IG_MHC"/>
    <property type="match status" value="6"/>
</dbReference>
<evidence type="ECO:0000256" key="1">
    <source>
        <dbReference type="ARBA" id="ARBA00023319"/>
    </source>
</evidence>
<keyword evidence="6" id="KW-1185">Reference proteome</keyword>